<dbReference type="Pfam" id="PF01632">
    <property type="entry name" value="Ribosomal_L35p"/>
    <property type="match status" value="1"/>
</dbReference>
<keyword evidence="2 4" id="KW-0689">Ribosomal protein</keyword>
<dbReference type="InterPro" id="IPR018265">
    <property type="entry name" value="Ribosomal_bL35_CS"/>
</dbReference>
<evidence type="ECO:0000256" key="1">
    <source>
        <dbReference type="ARBA" id="ARBA00006598"/>
    </source>
</evidence>
<dbReference type="GO" id="GO:0006412">
    <property type="term" value="P:translation"/>
    <property type="evidence" value="ECO:0007669"/>
    <property type="project" value="UniProtKB-UniRule"/>
</dbReference>
<dbReference type="Proteomes" id="UP000177263">
    <property type="component" value="Unassembled WGS sequence"/>
</dbReference>
<dbReference type="GO" id="GO:0005840">
    <property type="term" value="C:ribosome"/>
    <property type="evidence" value="ECO:0007669"/>
    <property type="project" value="UniProtKB-KW"/>
</dbReference>
<keyword evidence="3 4" id="KW-0687">Ribonucleoprotein</keyword>
<dbReference type="InterPro" id="IPR021137">
    <property type="entry name" value="Ribosomal_bL35-like"/>
</dbReference>
<dbReference type="GO" id="GO:0003735">
    <property type="term" value="F:structural constituent of ribosome"/>
    <property type="evidence" value="ECO:0007669"/>
    <property type="project" value="InterPro"/>
</dbReference>
<dbReference type="InterPro" id="IPR001706">
    <property type="entry name" value="Ribosomal_bL35"/>
</dbReference>
<dbReference type="AlphaFoldDB" id="A0A1F7YND3"/>
<evidence type="ECO:0000256" key="4">
    <source>
        <dbReference type="HAMAP-Rule" id="MF_00514"/>
    </source>
</evidence>
<dbReference type="PROSITE" id="PS00936">
    <property type="entry name" value="RIBOSOMAL_L35"/>
    <property type="match status" value="1"/>
</dbReference>
<dbReference type="STRING" id="1802500.A2801_02720"/>
<dbReference type="Gene3D" id="4.10.410.60">
    <property type="match status" value="1"/>
</dbReference>
<dbReference type="GO" id="GO:1990904">
    <property type="term" value="C:ribonucleoprotein complex"/>
    <property type="evidence" value="ECO:0007669"/>
    <property type="project" value="UniProtKB-KW"/>
</dbReference>
<evidence type="ECO:0000313" key="7">
    <source>
        <dbReference type="Proteomes" id="UP000177263"/>
    </source>
</evidence>
<dbReference type="HAMAP" id="MF_00514">
    <property type="entry name" value="Ribosomal_bL35"/>
    <property type="match status" value="1"/>
</dbReference>
<evidence type="ECO:0000256" key="5">
    <source>
        <dbReference type="RuleBase" id="RU000568"/>
    </source>
</evidence>
<protein>
    <recommendedName>
        <fullName evidence="4">Large ribosomal subunit protein bL35</fullName>
    </recommendedName>
</protein>
<dbReference type="SUPFAM" id="SSF143034">
    <property type="entry name" value="L35p-like"/>
    <property type="match status" value="1"/>
</dbReference>
<accession>A0A1F7YND3</accession>
<gene>
    <name evidence="4" type="primary">rpmI</name>
    <name evidence="6" type="ORF">A2801_02720</name>
</gene>
<proteinExistence type="inferred from homology"/>
<evidence type="ECO:0000256" key="3">
    <source>
        <dbReference type="ARBA" id="ARBA00023274"/>
    </source>
</evidence>
<evidence type="ECO:0000313" key="6">
    <source>
        <dbReference type="EMBL" id="OGM28851.1"/>
    </source>
</evidence>
<name>A0A1F7YND3_9BACT</name>
<reference evidence="6 7" key="1">
    <citation type="journal article" date="2016" name="Nat. Commun.">
        <title>Thousands of microbial genomes shed light on interconnected biogeochemical processes in an aquifer system.</title>
        <authorList>
            <person name="Anantharaman K."/>
            <person name="Brown C.T."/>
            <person name="Hug L.A."/>
            <person name="Sharon I."/>
            <person name="Castelle C.J."/>
            <person name="Probst A.J."/>
            <person name="Thomas B.C."/>
            <person name="Singh A."/>
            <person name="Wilkins M.J."/>
            <person name="Karaoz U."/>
            <person name="Brodie E.L."/>
            <person name="Williams K.H."/>
            <person name="Hubbard S.S."/>
            <person name="Banfield J.F."/>
        </authorList>
    </citation>
    <scope>NUCLEOTIDE SEQUENCE [LARGE SCALE GENOMIC DNA]</scope>
</reference>
<evidence type="ECO:0000256" key="2">
    <source>
        <dbReference type="ARBA" id="ARBA00022980"/>
    </source>
</evidence>
<dbReference type="InterPro" id="IPR037229">
    <property type="entry name" value="Ribosomal_bL35_sf"/>
</dbReference>
<dbReference type="EMBL" id="MGGM01000023">
    <property type="protein sequence ID" value="OGM28851.1"/>
    <property type="molecule type" value="Genomic_DNA"/>
</dbReference>
<comment type="similarity">
    <text evidence="1 4 5">Belongs to the bacterial ribosomal protein bL35 family.</text>
</comment>
<sequence>MARKQKTRKSVTKRFKVTKNGKVLRRRGFRGHLNVKQSGKLRRKRARSVTVNTFFAKKVKKALGLSTK</sequence>
<comment type="caution">
    <text evidence="6">The sequence shown here is derived from an EMBL/GenBank/DDBJ whole genome shotgun (WGS) entry which is preliminary data.</text>
</comment>
<dbReference type="PRINTS" id="PR00064">
    <property type="entry name" value="RIBOSOMALL35"/>
</dbReference>
<organism evidence="6 7">
    <name type="scientific">Candidatus Woesebacteria bacterium RIFCSPHIGHO2_01_FULL_41_10</name>
    <dbReference type="NCBI Taxonomy" id="1802500"/>
    <lineage>
        <taxon>Bacteria</taxon>
        <taxon>Candidatus Woeseibacteriota</taxon>
    </lineage>
</organism>